<dbReference type="EC" id="2.4.2.4" evidence="4"/>
<dbReference type="Gene3D" id="3.40.1030.10">
    <property type="entry name" value="Nucleoside phosphorylase/phosphoribosyltransferase catalytic domain"/>
    <property type="match status" value="1"/>
</dbReference>
<dbReference type="SUPFAM" id="SSF47648">
    <property type="entry name" value="Nucleoside phosphorylase/phosphoribosyltransferase N-terminal domain"/>
    <property type="match status" value="1"/>
</dbReference>
<evidence type="ECO:0000259" key="5">
    <source>
        <dbReference type="SMART" id="SM00941"/>
    </source>
</evidence>
<evidence type="ECO:0000256" key="1">
    <source>
        <dbReference type="ARBA" id="ARBA00022676"/>
    </source>
</evidence>
<reference evidence="6 7" key="1">
    <citation type="submission" date="2019-02" db="EMBL/GenBank/DDBJ databases">
        <title>Marinobacter halodurans sp. nov., a marine bacterium isolated from sea tidal flat.</title>
        <authorList>
            <person name="Yoo Y."/>
            <person name="Lee D.W."/>
            <person name="Kim B.S."/>
            <person name="Kim J.-J."/>
        </authorList>
    </citation>
    <scope>NUCLEOTIDE SEQUENCE [LARGE SCALE GENOMIC DNA]</scope>
    <source>
        <strain evidence="6 7">YJ-S3-2</strain>
    </source>
</reference>
<gene>
    <name evidence="6" type="ORF">EZI54_15490</name>
</gene>
<evidence type="ECO:0000313" key="7">
    <source>
        <dbReference type="Proteomes" id="UP000313645"/>
    </source>
</evidence>
<dbReference type="EMBL" id="SJDL01000026">
    <property type="protein sequence ID" value="TBW52956.1"/>
    <property type="molecule type" value="Genomic_DNA"/>
</dbReference>
<sequence length="492" mass="52377">MGIDTHQELVVYMRDDCHLCRSEGFVASNRLNVSCGGRSIIAVLNVVYGGHIPHGHVGLSISALERLRVRPGTLLTIKHAPPIRSLASVRKKVFGHTLNGREIEAIINDVTAHRYSDIEIAAFLSVCAGGRLSLTEITDLTRAMVTSGERLDWGDGRRIYDKHCIGGLPGNRTTPLVVAICSAGGLVMPKTSSRAITSPAGTADTMDALTHVDLGVADIRRVVEEAGACLAWGGSMNLSPADDLLIRIERALELDGEGQLIASVLSKKIAAGSTHVLIDIPVGPTAKVRSQPEAERLQSLLVEVGAACGLSVRCVITDGQGPVGRGIGPVEEARDVLAVLQRADGAPADLRDRALELASHLFDMADGQGLEAGRERARLILEDGRAWAQFQRIVAAQGGLKTLPRALYTHEELAPRDGTVGAIDNRRLAKLAKLAGAPASKAAGLRLCVGLGDQVTAGQPLFQLFSESAGERDYALEYYTSEQPIFSLVSER</sequence>
<evidence type="ECO:0000256" key="4">
    <source>
        <dbReference type="HAMAP-Rule" id="MF_00703"/>
    </source>
</evidence>
<dbReference type="InterPro" id="IPR013102">
    <property type="entry name" value="PYNP_C"/>
</dbReference>
<evidence type="ECO:0000313" key="6">
    <source>
        <dbReference type="EMBL" id="TBW52956.1"/>
    </source>
</evidence>
<dbReference type="Gene3D" id="3.90.1170.30">
    <property type="entry name" value="Pyrimidine nucleoside phosphorylase-like, C-terminal domain"/>
    <property type="match status" value="1"/>
</dbReference>
<dbReference type="InterPro" id="IPR013466">
    <property type="entry name" value="Thymidine/AMP_Pase"/>
</dbReference>
<organism evidence="6 7">
    <name type="scientific">Marinobacter halodurans</name>
    <dbReference type="NCBI Taxonomy" id="2528979"/>
    <lineage>
        <taxon>Bacteria</taxon>
        <taxon>Pseudomonadati</taxon>
        <taxon>Pseudomonadota</taxon>
        <taxon>Gammaproteobacteria</taxon>
        <taxon>Pseudomonadales</taxon>
        <taxon>Marinobacteraceae</taxon>
        <taxon>Marinobacter</taxon>
    </lineage>
</organism>
<name>A0ABY1ZHL5_9GAMM</name>
<feature type="domain" description="Pyrimidine nucleoside phosphorylase C-terminal" evidence="5">
    <location>
        <begin position="419"/>
        <end position="486"/>
    </location>
</feature>
<dbReference type="Pfam" id="PF00591">
    <property type="entry name" value="Glycos_transf_3"/>
    <property type="match status" value="1"/>
</dbReference>
<dbReference type="SUPFAM" id="SSF54680">
    <property type="entry name" value="Pyrimidine nucleoside phosphorylase C-terminal domain"/>
    <property type="match status" value="1"/>
</dbReference>
<accession>A0ABY1ZHL5</accession>
<evidence type="ECO:0000256" key="3">
    <source>
        <dbReference type="ARBA" id="ARBA00048550"/>
    </source>
</evidence>
<dbReference type="InterPro" id="IPR035902">
    <property type="entry name" value="Nuc_phospho_transferase"/>
</dbReference>
<dbReference type="InterPro" id="IPR036320">
    <property type="entry name" value="Glycosyl_Trfase_fam3_N_dom_sf"/>
</dbReference>
<proteinExistence type="inferred from homology"/>
<dbReference type="InterPro" id="IPR000312">
    <property type="entry name" value="Glycosyl_Trfase_fam3"/>
</dbReference>
<evidence type="ECO:0000256" key="2">
    <source>
        <dbReference type="ARBA" id="ARBA00022679"/>
    </source>
</evidence>
<comment type="caution">
    <text evidence="6">The sequence shown here is derived from an EMBL/GenBank/DDBJ whole genome shotgun (WGS) entry which is preliminary data.</text>
</comment>
<dbReference type="PROSITE" id="PS00647">
    <property type="entry name" value="THYMID_PHOSPHORYLASE"/>
    <property type="match status" value="1"/>
</dbReference>
<dbReference type="InterPro" id="IPR000053">
    <property type="entry name" value="Thymidine/pyrmidine_PPase"/>
</dbReference>
<dbReference type="SMART" id="SM00941">
    <property type="entry name" value="PYNP_C"/>
    <property type="match status" value="1"/>
</dbReference>
<comment type="catalytic activity">
    <reaction evidence="3 4">
        <text>thymidine + phosphate = 2-deoxy-alpha-D-ribose 1-phosphate + thymine</text>
        <dbReference type="Rhea" id="RHEA:16037"/>
        <dbReference type="ChEBI" id="CHEBI:17748"/>
        <dbReference type="ChEBI" id="CHEBI:17821"/>
        <dbReference type="ChEBI" id="CHEBI:43474"/>
        <dbReference type="ChEBI" id="CHEBI:57259"/>
        <dbReference type="EC" id="2.4.2.4"/>
    </reaction>
</comment>
<dbReference type="NCBIfam" id="NF003338">
    <property type="entry name" value="PRK04350.1"/>
    <property type="match status" value="1"/>
</dbReference>
<dbReference type="InterPro" id="IPR017459">
    <property type="entry name" value="Glycosyl_Trfase_fam3_N_dom"/>
</dbReference>
<comment type="similarity">
    <text evidence="4">Belongs to the thymidine/pyrimidine-nucleoside phosphorylase family. Type 2 subfamily.</text>
</comment>
<dbReference type="InterPro" id="IPR017872">
    <property type="entry name" value="Pyrmidine_PPase_CS"/>
</dbReference>
<dbReference type="Gene3D" id="1.20.970.50">
    <property type="match status" value="1"/>
</dbReference>
<dbReference type="Pfam" id="PF02885">
    <property type="entry name" value="Glycos_trans_3N"/>
    <property type="match status" value="1"/>
</dbReference>
<dbReference type="Proteomes" id="UP000313645">
    <property type="component" value="Unassembled WGS sequence"/>
</dbReference>
<protein>
    <recommendedName>
        <fullName evidence="4">Putative thymidine phosphorylase</fullName>
        <ecNumber evidence="4">2.4.2.4</ecNumber>
    </recommendedName>
    <alternativeName>
        <fullName evidence="4">TdRPase</fullName>
    </alternativeName>
</protein>
<dbReference type="PANTHER" id="PTHR10515">
    <property type="entry name" value="THYMIDINE PHOSPHORYLASE"/>
    <property type="match status" value="1"/>
</dbReference>
<keyword evidence="2 4" id="KW-0808">Transferase</keyword>
<dbReference type="InterPro" id="IPR036566">
    <property type="entry name" value="PYNP-like_C_sf"/>
</dbReference>
<keyword evidence="1 4" id="KW-0328">Glycosyltransferase</keyword>
<dbReference type="NCBIfam" id="TIGR02645">
    <property type="entry name" value="ARCH_P_rylase"/>
    <property type="match status" value="1"/>
</dbReference>
<dbReference type="InterPro" id="IPR028579">
    <property type="entry name" value="Thym_Pase_Put"/>
</dbReference>
<dbReference type="PANTHER" id="PTHR10515:SF0">
    <property type="entry name" value="THYMIDINE PHOSPHORYLASE"/>
    <property type="match status" value="1"/>
</dbReference>
<dbReference type="HAMAP" id="MF_00703">
    <property type="entry name" value="Thymid_phosp_2"/>
    <property type="match status" value="1"/>
</dbReference>
<dbReference type="SUPFAM" id="SSF52418">
    <property type="entry name" value="Nucleoside phosphorylase/phosphoribosyltransferase catalytic domain"/>
    <property type="match status" value="1"/>
</dbReference>
<keyword evidence="7" id="KW-1185">Reference proteome</keyword>